<reference evidence="4" key="1">
    <citation type="journal article" date="2019" name="Int. J. Syst. Evol. Microbiol.">
        <title>The Global Catalogue of Microorganisms (GCM) 10K type strain sequencing project: providing services to taxonomists for standard genome sequencing and annotation.</title>
        <authorList>
            <consortium name="The Broad Institute Genomics Platform"/>
            <consortium name="The Broad Institute Genome Sequencing Center for Infectious Disease"/>
            <person name="Wu L."/>
            <person name="Ma J."/>
        </authorList>
    </citation>
    <scope>NUCLEOTIDE SEQUENCE [LARGE SCALE GENOMIC DNA]</scope>
    <source>
        <strain evidence="4">CCUG 49560</strain>
    </source>
</reference>
<feature type="domain" description="MIP18 family-like" evidence="1">
    <location>
        <begin position="10"/>
        <end position="73"/>
    </location>
</feature>
<dbReference type="PANTHER" id="PTHR42831:SF3">
    <property type="entry name" value="1,2-PHENYLACETYL-COA EPOXIDASE, SUBUNIT D-RELATED"/>
    <property type="match status" value="1"/>
</dbReference>
<dbReference type="Proteomes" id="UP001595891">
    <property type="component" value="Unassembled WGS sequence"/>
</dbReference>
<proteinExistence type="predicted"/>
<evidence type="ECO:0000313" key="4">
    <source>
        <dbReference type="Proteomes" id="UP001595891"/>
    </source>
</evidence>
<dbReference type="NCBIfam" id="TIGR02159">
    <property type="entry name" value="PA_CoA_Oxy4"/>
    <property type="match status" value="1"/>
</dbReference>
<sequence>MVTARGVAGAVADPELPMLTLADLGILREVEEKDGGAVVVTITPTYSGCPAMGTIRADLFAALREAGYADVQVRTLLFPAWTTDWITRDGRRKLAEAGIAPPGTAPVRHGPVPLTLGPAHRRLDCPNCGSGDTEELSRFGATACKSLWRCRACREPFEHLKEL</sequence>
<name>A0ABV9ECI2_9ACTN</name>
<keyword evidence="4" id="KW-1185">Reference proteome</keyword>
<accession>A0ABV9ECI2</accession>
<feature type="domain" description="PaaD zinc beta ribbon" evidence="2">
    <location>
        <begin position="115"/>
        <end position="161"/>
    </location>
</feature>
<gene>
    <name evidence="3" type="primary">paaD</name>
    <name evidence="3" type="ORF">ACFO8L_08375</name>
</gene>
<comment type="caution">
    <text evidence="3">The sequence shown here is derived from an EMBL/GenBank/DDBJ whole genome shotgun (WGS) entry which is preliminary data.</text>
</comment>
<dbReference type="InterPro" id="IPR002744">
    <property type="entry name" value="MIP18-like"/>
</dbReference>
<dbReference type="RefSeq" id="WP_262841665.1">
    <property type="nucleotide sequence ID" value="NZ_JANZYP010000006.1"/>
</dbReference>
<dbReference type="InterPro" id="IPR011883">
    <property type="entry name" value="PaaD-like"/>
</dbReference>
<dbReference type="PANTHER" id="PTHR42831">
    <property type="entry name" value="FE-S PROTEIN MATURATION AUXILIARY FACTOR YITW"/>
    <property type="match status" value="1"/>
</dbReference>
<dbReference type="SUPFAM" id="SSF117916">
    <property type="entry name" value="Fe-S cluster assembly (FSCA) domain-like"/>
    <property type="match status" value="1"/>
</dbReference>
<organism evidence="3 4">
    <name type="scientific">Sphaerisporangium corydalis</name>
    <dbReference type="NCBI Taxonomy" id="1441875"/>
    <lineage>
        <taxon>Bacteria</taxon>
        <taxon>Bacillati</taxon>
        <taxon>Actinomycetota</taxon>
        <taxon>Actinomycetes</taxon>
        <taxon>Streptosporangiales</taxon>
        <taxon>Streptosporangiaceae</taxon>
        <taxon>Sphaerisporangium</taxon>
    </lineage>
</organism>
<evidence type="ECO:0000313" key="3">
    <source>
        <dbReference type="EMBL" id="MFC4586085.1"/>
    </source>
</evidence>
<dbReference type="Pfam" id="PF01883">
    <property type="entry name" value="FeS_assembly_P"/>
    <property type="match status" value="1"/>
</dbReference>
<evidence type="ECO:0000259" key="2">
    <source>
        <dbReference type="Pfam" id="PF23451"/>
    </source>
</evidence>
<dbReference type="Gene3D" id="3.30.300.130">
    <property type="entry name" value="Fe-S cluster assembly (FSCA)"/>
    <property type="match status" value="1"/>
</dbReference>
<dbReference type="InterPro" id="IPR052339">
    <property type="entry name" value="Fe-S_Maturation_MIP18"/>
</dbReference>
<protein>
    <submittedName>
        <fullName evidence="3">1,2-phenylacetyl-CoA epoxidase subunit PaaD</fullName>
    </submittedName>
</protein>
<evidence type="ECO:0000259" key="1">
    <source>
        <dbReference type="Pfam" id="PF01883"/>
    </source>
</evidence>
<dbReference type="EMBL" id="JBHSFN010000004">
    <property type="protein sequence ID" value="MFC4586085.1"/>
    <property type="molecule type" value="Genomic_DNA"/>
</dbReference>
<dbReference type="Pfam" id="PF23451">
    <property type="entry name" value="Zn_ribbon_PaaD"/>
    <property type="match status" value="1"/>
</dbReference>
<dbReference type="InterPro" id="IPR034904">
    <property type="entry name" value="FSCA_dom_sf"/>
</dbReference>
<dbReference type="InterPro" id="IPR056572">
    <property type="entry name" value="Zn_ribbon_PaaD"/>
</dbReference>